<feature type="compositionally biased region" description="Basic and acidic residues" evidence="1">
    <location>
        <begin position="128"/>
        <end position="148"/>
    </location>
</feature>
<organism evidence="2 3">
    <name type="scientific">Phialemonium thermophilum</name>
    <dbReference type="NCBI Taxonomy" id="223376"/>
    <lineage>
        <taxon>Eukaryota</taxon>
        <taxon>Fungi</taxon>
        <taxon>Dikarya</taxon>
        <taxon>Ascomycota</taxon>
        <taxon>Pezizomycotina</taxon>
        <taxon>Sordariomycetes</taxon>
        <taxon>Sordariomycetidae</taxon>
        <taxon>Cephalothecales</taxon>
        <taxon>Cephalothecaceae</taxon>
        <taxon>Phialemonium</taxon>
    </lineage>
</organism>
<feature type="region of interest" description="Disordered" evidence="1">
    <location>
        <begin position="105"/>
        <end position="211"/>
    </location>
</feature>
<feature type="compositionally biased region" description="Basic and acidic residues" evidence="1">
    <location>
        <begin position="105"/>
        <end position="114"/>
    </location>
</feature>
<feature type="compositionally biased region" description="Basic and acidic residues" evidence="1">
    <location>
        <begin position="167"/>
        <end position="211"/>
    </location>
</feature>
<protein>
    <submittedName>
        <fullName evidence="2">Uncharacterized protein</fullName>
    </submittedName>
</protein>
<accession>A0ABR3W515</accession>
<reference evidence="2 3" key="1">
    <citation type="journal article" date="2024" name="Commun. Biol.">
        <title>Comparative genomic analysis of thermophilic fungi reveals convergent evolutionary adaptations and gene losses.</title>
        <authorList>
            <person name="Steindorff A.S."/>
            <person name="Aguilar-Pontes M.V."/>
            <person name="Robinson A.J."/>
            <person name="Andreopoulos B."/>
            <person name="LaButti K."/>
            <person name="Kuo A."/>
            <person name="Mondo S."/>
            <person name="Riley R."/>
            <person name="Otillar R."/>
            <person name="Haridas S."/>
            <person name="Lipzen A."/>
            <person name="Grimwood J."/>
            <person name="Schmutz J."/>
            <person name="Clum A."/>
            <person name="Reid I.D."/>
            <person name="Moisan M.C."/>
            <person name="Butler G."/>
            <person name="Nguyen T.T.M."/>
            <person name="Dewar K."/>
            <person name="Conant G."/>
            <person name="Drula E."/>
            <person name="Henrissat B."/>
            <person name="Hansel C."/>
            <person name="Singer S."/>
            <person name="Hutchinson M.I."/>
            <person name="de Vries R.P."/>
            <person name="Natvig D.O."/>
            <person name="Powell A.J."/>
            <person name="Tsang A."/>
            <person name="Grigoriev I.V."/>
        </authorList>
    </citation>
    <scope>NUCLEOTIDE SEQUENCE [LARGE SCALE GENOMIC DNA]</scope>
    <source>
        <strain evidence="2 3">ATCC 24622</strain>
    </source>
</reference>
<comment type="caution">
    <text evidence="2">The sequence shown here is derived from an EMBL/GenBank/DDBJ whole genome shotgun (WGS) entry which is preliminary data.</text>
</comment>
<dbReference type="Proteomes" id="UP001586593">
    <property type="component" value="Unassembled WGS sequence"/>
</dbReference>
<evidence type="ECO:0000313" key="2">
    <source>
        <dbReference type="EMBL" id="KAL1853286.1"/>
    </source>
</evidence>
<keyword evidence="3" id="KW-1185">Reference proteome</keyword>
<evidence type="ECO:0000256" key="1">
    <source>
        <dbReference type="SAM" id="MobiDB-lite"/>
    </source>
</evidence>
<gene>
    <name evidence="2" type="ORF">VTK73DRAFT_9018</name>
</gene>
<feature type="compositionally biased region" description="Low complexity" evidence="1">
    <location>
        <begin position="154"/>
        <end position="166"/>
    </location>
</feature>
<proteinExistence type="predicted"/>
<dbReference type="EMBL" id="JAZHXJ010000704">
    <property type="protein sequence ID" value="KAL1853286.1"/>
    <property type="molecule type" value="Genomic_DNA"/>
</dbReference>
<name>A0ABR3W515_9PEZI</name>
<evidence type="ECO:0000313" key="3">
    <source>
        <dbReference type="Proteomes" id="UP001586593"/>
    </source>
</evidence>
<sequence>MTLSCPMVSDGRQGMAALVPRRSLTCTMSISSPAVVADGGGAALGFAPSCRSRRGLGAPLWSPPLRSSCSLFWSRRSRSLSRSRPPSRSRGRYLFGTHARSRDLLRSLRGEVSPRRSFHRKPPPPPRPFDRRSGDRDRDLNRGCRDGDVLAEDLSPSSLLRPSSPWRSRDRLRNRCGERSRLSFHRRPPDEAFGRDAGERDRERSREREST</sequence>